<feature type="transmembrane region" description="Helical" evidence="1">
    <location>
        <begin position="81"/>
        <end position="104"/>
    </location>
</feature>
<organism evidence="2 3">
    <name type="scientific">Glycomyces tritici</name>
    <dbReference type="NCBI Taxonomy" id="2665176"/>
    <lineage>
        <taxon>Bacteria</taxon>
        <taxon>Bacillati</taxon>
        <taxon>Actinomycetota</taxon>
        <taxon>Actinomycetes</taxon>
        <taxon>Glycomycetales</taxon>
        <taxon>Glycomycetaceae</taxon>
        <taxon>Glycomyces</taxon>
    </lineage>
</organism>
<dbReference type="RefSeq" id="WP_289958913.1">
    <property type="nucleotide sequence ID" value="NZ_JAUEMJ010000006.1"/>
</dbReference>
<dbReference type="EMBL" id="JAUEMJ010000006">
    <property type="protein sequence ID" value="MDN3242012.1"/>
    <property type="molecule type" value="Genomic_DNA"/>
</dbReference>
<accession>A0ABT7YTT7</accession>
<name>A0ABT7YTT7_9ACTN</name>
<protein>
    <submittedName>
        <fullName evidence="2">DUF2975 domain-containing protein</fullName>
    </submittedName>
</protein>
<keyword evidence="1" id="KW-1133">Transmembrane helix</keyword>
<dbReference type="Pfam" id="PF11188">
    <property type="entry name" value="DUF2975"/>
    <property type="match status" value="1"/>
</dbReference>
<evidence type="ECO:0000313" key="2">
    <source>
        <dbReference type="EMBL" id="MDN3242012.1"/>
    </source>
</evidence>
<keyword evidence="1" id="KW-0472">Membrane</keyword>
<keyword evidence="3" id="KW-1185">Reference proteome</keyword>
<dbReference type="InterPro" id="IPR021354">
    <property type="entry name" value="DUF2975"/>
</dbReference>
<comment type="caution">
    <text evidence="2">The sequence shown here is derived from an EMBL/GenBank/DDBJ whole genome shotgun (WGS) entry which is preliminary data.</text>
</comment>
<gene>
    <name evidence="2" type="ORF">QWI33_19985</name>
</gene>
<keyword evidence="1" id="KW-0812">Transmembrane</keyword>
<evidence type="ECO:0000313" key="3">
    <source>
        <dbReference type="Proteomes" id="UP001171902"/>
    </source>
</evidence>
<feature type="transmembrane region" description="Helical" evidence="1">
    <location>
        <begin position="47"/>
        <end position="69"/>
    </location>
</feature>
<sequence>MNAFVALLARVGLIAAFLAALYAQVVVLPGFLRQGGSEGIDWVHPYAVAAMVGLLCVEVVLVSAWMLLGRARRGELLTKRAVRWIDVVIAATAVATLLAAAATVHLATTDATVRASVRADEFRIAFLLLCAGIGFGALMLVLRRLLRRAAELKAEMAEVI</sequence>
<proteinExistence type="predicted"/>
<reference evidence="2" key="1">
    <citation type="submission" date="2023-06" db="EMBL/GenBank/DDBJ databases">
        <title>Gycomyces niveus sp.nov., a novel actinomycete isolated from soil in Shouguang.</title>
        <authorList>
            <person name="Yang X."/>
            <person name="Zhao J."/>
        </authorList>
    </citation>
    <scope>NUCLEOTIDE SEQUENCE</scope>
    <source>
        <strain evidence="2">NEAU C2</strain>
    </source>
</reference>
<dbReference type="Proteomes" id="UP001171902">
    <property type="component" value="Unassembled WGS sequence"/>
</dbReference>
<feature type="transmembrane region" description="Helical" evidence="1">
    <location>
        <begin position="124"/>
        <end position="146"/>
    </location>
</feature>
<evidence type="ECO:0000256" key="1">
    <source>
        <dbReference type="SAM" id="Phobius"/>
    </source>
</evidence>